<evidence type="ECO:0000313" key="3">
    <source>
        <dbReference type="Proteomes" id="UP000298138"/>
    </source>
</evidence>
<sequence length="342" mass="38865">MPEDETTATSGIVHENAQPLVAANDSHSDYEDDASVASSTQSLTDSIRDHIYENGRRYHRKSEHYLMPSDETEQDRLDMAHHLQLLILGGALHMAPVPPNPPNVLDVGTGTGIWALDFGELHQGSAVIGVDQMPIQTTWTWPNVKFEVDDIEKEWTWKKNKFDFIHMRHLATSIRNWPYLFQQMYDHAAPGAWVEISEHTLDELYCDDGSVPEDSIFRRYMRTLGLSVTKAGAHGYLHGRDYKRMLLEAGFVDVTIYTFKVPCGGWPKSRRFKDIGRWCAEALKTGLEAYGLALMTRYGLTEMDARELVNGSMEAMRLGKEHGYYIQYQVVGRKPRADEVAV</sequence>
<reference evidence="2 3" key="1">
    <citation type="submission" date="2019-04" db="EMBL/GenBank/DDBJ databases">
        <title>Comparative genomics and transcriptomics to analyze fruiting body development in filamentous ascomycetes.</title>
        <authorList>
            <consortium name="DOE Joint Genome Institute"/>
            <person name="Lutkenhaus R."/>
            <person name="Traeger S."/>
            <person name="Breuer J."/>
            <person name="Kuo A."/>
            <person name="Lipzen A."/>
            <person name="Pangilinan J."/>
            <person name="Dilworth D."/>
            <person name="Sandor L."/>
            <person name="Poggeler S."/>
            <person name="Barry K."/>
            <person name="Grigoriev I.V."/>
            <person name="Nowrousian M."/>
        </authorList>
    </citation>
    <scope>NUCLEOTIDE SEQUENCE [LARGE SCALE GENOMIC DNA]</scope>
    <source>
        <strain evidence="2 3">CBS 389.68</strain>
    </source>
</reference>
<dbReference type="AlphaFoldDB" id="A0A4S2MKI5"/>
<evidence type="ECO:0000313" key="2">
    <source>
        <dbReference type="EMBL" id="TGZ77511.1"/>
    </source>
</evidence>
<dbReference type="Gene3D" id="3.40.50.150">
    <property type="entry name" value="Vaccinia Virus protein VP39"/>
    <property type="match status" value="1"/>
</dbReference>
<dbReference type="GO" id="GO:0008168">
    <property type="term" value="F:methyltransferase activity"/>
    <property type="evidence" value="ECO:0007669"/>
    <property type="project" value="UniProtKB-KW"/>
</dbReference>
<dbReference type="Pfam" id="PF13489">
    <property type="entry name" value="Methyltransf_23"/>
    <property type="match status" value="1"/>
</dbReference>
<accession>A0A4S2MKI5</accession>
<dbReference type="Proteomes" id="UP000298138">
    <property type="component" value="Unassembled WGS sequence"/>
</dbReference>
<dbReference type="PANTHER" id="PTHR43591:SF24">
    <property type="entry name" value="2-METHOXY-6-POLYPRENYL-1,4-BENZOQUINOL METHYLASE, MITOCHONDRIAL"/>
    <property type="match status" value="1"/>
</dbReference>
<keyword evidence="2" id="KW-0808">Transferase</keyword>
<dbReference type="STRING" id="341454.A0A4S2MKI5"/>
<name>A0A4S2MKI5_9PEZI</name>
<dbReference type="EMBL" id="ML220152">
    <property type="protein sequence ID" value="TGZ77511.1"/>
    <property type="molecule type" value="Genomic_DNA"/>
</dbReference>
<feature type="region of interest" description="Disordered" evidence="1">
    <location>
        <begin position="1"/>
        <end position="42"/>
    </location>
</feature>
<proteinExistence type="predicted"/>
<dbReference type="PANTHER" id="PTHR43591">
    <property type="entry name" value="METHYLTRANSFERASE"/>
    <property type="match status" value="1"/>
</dbReference>
<dbReference type="SUPFAM" id="SSF53335">
    <property type="entry name" value="S-adenosyl-L-methionine-dependent methyltransferases"/>
    <property type="match status" value="1"/>
</dbReference>
<protein>
    <submittedName>
        <fullName evidence="2">S-adenosyl-L-methionine-dependent methyltransferase</fullName>
    </submittedName>
</protein>
<dbReference type="OrthoDB" id="8300214at2759"/>
<keyword evidence="3" id="KW-1185">Reference proteome</keyword>
<dbReference type="GO" id="GO:0032259">
    <property type="term" value="P:methylation"/>
    <property type="evidence" value="ECO:0007669"/>
    <property type="project" value="UniProtKB-KW"/>
</dbReference>
<organism evidence="2 3">
    <name type="scientific">Ascodesmis nigricans</name>
    <dbReference type="NCBI Taxonomy" id="341454"/>
    <lineage>
        <taxon>Eukaryota</taxon>
        <taxon>Fungi</taxon>
        <taxon>Dikarya</taxon>
        <taxon>Ascomycota</taxon>
        <taxon>Pezizomycotina</taxon>
        <taxon>Pezizomycetes</taxon>
        <taxon>Pezizales</taxon>
        <taxon>Ascodesmidaceae</taxon>
        <taxon>Ascodesmis</taxon>
    </lineage>
</organism>
<gene>
    <name evidence="2" type="ORF">EX30DRAFT_344026</name>
</gene>
<keyword evidence="2" id="KW-0489">Methyltransferase</keyword>
<dbReference type="InterPro" id="IPR029063">
    <property type="entry name" value="SAM-dependent_MTases_sf"/>
</dbReference>
<dbReference type="InParanoid" id="A0A4S2MKI5"/>
<evidence type="ECO:0000256" key="1">
    <source>
        <dbReference type="SAM" id="MobiDB-lite"/>
    </source>
</evidence>
<dbReference type="CDD" id="cd02440">
    <property type="entry name" value="AdoMet_MTases"/>
    <property type="match status" value="1"/>
</dbReference>